<gene>
    <name evidence="1" type="ORF">BDY19DRAFT_994923</name>
</gene>
<protein>
    <submittedName>
        <fullName evidence="1">Uncharacterized protein</fullName>
    </submittedName>
</protein>
<dbReference type="Proteomes" id="UP001055072">
    <property type="component" value="Unassembled WGS sequence"/>
</dbReference>
<evidence type="ECO:0000313" key="2">
    <source>
        <dbReference type="Proteomes" id="UP001055072"/>
    </source>
</evidence>
<name>A0ACB8TZU0_9APHY</name>
<sequence length="803" mass="90346">MAMRRLLGLGGAKDAKDARSPQGTREIVNVPTPPDEGYYHVQSAHPIADRHSTIRTSTEEHWDVVTTTSDGTAPLVNPHSARASSPFGSAPHPTSKASSVKDQLLRKKQASSQNAAAAVGGILQSLEPRQHAPPDILQRQHSEDNGTEYSYGGREREDRKERKGFWERATERTKDREREKERAAERNKEREREKERQRERERERKEDHEQNELTRIIGYLSATSSEDWAVVLEVCERASSSEAYAKEAVRALRKEFKYAEPAAQLSAARLWAIMIINCHENFLVQCASRKFLDTLEDVLQSQKTTPVVRERLLEVLAGAAYSSPRSKDVRHDRDGLRGLWRKVKAPDQPDEGIPFDTGDAMFNPPVVSKHQYSATSEQTPPVTPTPNAPQRLPNSKQKSSRNKVIPLEEDMRRLFEECQFGNGNAQLLSEALAFAKPEDLKEKRIITEFYAKCRASQELIYSQLNWAYANAERSREVPHQHSPKQPRVRSGGDPPPPLQRSNSVEEPVQLTWEEELLAALLYSNEQLTEALRMYDDLERVGMEREAEERSKKETRIDRSRAYYDQDGQIHLEPPQNLYGGGSSHSPSPAVSPSPSPTPSGMVAQLSANNNHHYSSHKPAPLPTHITNSYPHPHLSSPSLAPPPPAPHGPRLPTHSTATRSRTPSPDRSSVAHSNYQSDRYQDTTLTPATARLRINDDSSSLPEESEEEYEYEEQTKPSAKALGKRRQIDVDESESFDPDDLFMEHTNESQANDLSEDDSDDMSRGWKHHQPIHYAYDAAAELTKARIAAAHLKAQTAPAVVNR</sequence>
<keyword evidence="2" id="KW-1185">Reference proteome</keyword>
<dbReference type="EMBL" id="MU274917">
    <property type="protein sequence ID" value="KAI0087612.1"/>
    <property type="molecule type" value="Genomic_DNA"/>
</dbReference>
<reference evidence="1" key="1">
    <citation type="journal article" date="2021" name="Environ. Microbiol.">
        <title>Gene family expansions and transcriptome signatures uncover fungal adaptations to wood decay.</title>
        <authorList>
            <person name="Hage H."/>
            <person name="Miyauchi S."/>
            <person name="Viragh M."/>
            <person name="Drula E."/>
            <person name="Min B."/>
            <person name="Chaduli D."/>
            <person name="Navarro D."/>
            <person name="Favel A."/>
            <person name="Norest M."/>
            <person name="Lesage-Meessen L."/>
            <person name="Balint B."/>
            <person name="Merenyi Z."/>
            <person name="de Eugenio L."/>
            <person name="Morin E."/>
            <person name="Martinez A.T."/>
            <person name="Baldrian P."/>
            <person name="Stursova M."/>
            <person name="Martinez M.J."/>
            <person name="Novotny C."/>
            <person name="Magnuson J.K."/>
            <person name="Spatafora J.W."/>
            <person name="Maurice S."/>
            <person name="Pangilinan J."/>
            <person name="Andreopoulos W."/>
            <person name="LaButti K."/>
            <person name="Hundley H."/>
            <person name="Na H."/>
            <person name="Kuo A."/>
            <person name="Barry K."/>
            <person name="Lipzen A."/>
            <person name="Henrissat B."/>
            <person name="Riley R."/>
            <person name="Ahrendt S."/>
            <person name="Nagy L.G."/>
            <person name="Grigoriev I.V."/>
            <person name="Martin F."/>
            <person name="Rosso M.N."/>
        </authorList>
    </citation>
    <scope>NUCLEOTIDE SEQUENCE</scope>
    <source>
        <strain evidence="1">CBS 384.51</strain>
    </source>
</reference>
<accession>A0ACB8TZU0</accession>
<evidence type="ECO:0000313" key="1">
    <source>
        <dbReference type="EMBL" id="KAI0087612.1"/>
    </source>
</evidence>
<proteinExistence type="predicted"/>
<comment type="caution">
    <text evidence="1">The sequence shown here is derived from an EMBL/GenBank/DDBJ whole genome shotgun (WGS) entry which is preliminary data.</text>
</comment>
<organism evidence="1 2">
    <name type="scientific">Irpex rosettiformis</name>
    <dbReference type="NCBI Taxonomy" id="378272"/>
    <lineage>
        <taxon>Eukaryota</taxon>
        <taxon>Fungi</taxon>
        <taxon>Dikarya</taxon>
        <taxon>Basidiomycota</taxon>
        <taxon>Agaricomycotina</taxon>
        <taxon>Agaricomycetes</taxon>
        <taxon>Polyporales</taxon>
        <taxon>Irpicaceae</taxon>
        <taxon>Irpex</taxon>
    </lineage>
</organism>